<evidence type="ECO:0000256" key="3">
    <source>
        <dbReference type="ARBA" id="ARBA00022840"/>
    </source>
</evidence>
<accession>A0A084U3I1</accession>
<dbReference type="PANTHER" id="PTHR23305">
    <property type="entry name" value="OBG GTPASE FAMILY"/>
    <property type="match status" value="1"/>
</dbReference>
<dbReference type="InterPro" id="IPR027417">
    <property type="entry name" value="P-loop_NTPase"/>
</dbReference>
<dbReference type="PRINTS" id="PR00326">
    <property type="entry name" value="GTP1OBG"/>
</dbReference>
<dbReference type="Gene3D" id="1.10.150.300">
    <property type="entry name" value="TGS-like domain"/>
    <property type="match status" value="1"/>
</dbReference>
<proteinExistence type="inferred from homology"/>
<dbReference type="InterPro" id="IPR006073">
    <property type="entry name" value="GTP-bd"/>
</dbReference>
<dbReference type="InterPro" id="IPR041706">
    <property type="entry name" value="YchF_N"/>
</dbReference>
<keyword evidence="9" id="KW-1185">Reference proteome</keyword>
<dbReference type="HAMAP" id="MF_00944">
    <property type="entry name" value="YchF_OLA1_ATPase"/>
    <property type="match status" value="1"/>
</dbReference>
<dbReference type="InterPro" id="IPR031167">
    <property type="entry name" value="G_OBG"/>
</dbReference>
<name>A0A084U3I1_MALIO</name>
<dbReference type="Pfam" id="PF01926">
    <property type="entry name" value="MMR_HSR1"/>
    <property type="match status" value="1"/>
</dbReference>
<keyword evidence="4" id="KW-0460">Magnesium</keyword>
<dbReference type="InterPro" id="IPR012675">
    <property type="entry name" value="Beta-grasp_dom_sf"/>
</dbReference>
<evidence type="ECO:0000256" key="2">
    <source>
        <dbReference type="ARBA" id="ARBA00022741"/>
    </source>
</evidence>
<dbReference type="GO" id="GO:0046872">
    <property type="term" value="F:metal ion binding"/>
    <property type="evidence" value="ECO:0007669"/>
    <property type="project" value="UniProtKB-KW"/>
</dbReference>
<organism evidence="8 9">
    <name type="scientific">Malacoplasma iowae DK-CPA</name>
    <dbReference type="NCBI Taxonomy" id="1394179"/>
    <lineage>
        <taxon>Bacteria</taxon>
        <taxon>Bacillati</taxon>
        <taxon>Mycoplasmatota</taxon>
        <taxon>Mycoplasmoidales</taxon>
        <taxon>Mycoplasmoidaceae</taxon>
        <taxon>Malacoplasma</taxon>
    </lineage>
</organism>
<dbReference type="Gene3D" id="3.40.50.300">
    <property type="entry name" value="P-loop containing nucleotide triphosphate hydrolases"/>
    <property type="match status" value="1"/>
</dbReference>
<sequence>MNLSTGIVGLPNVGKSTLFNAITNSTVEAANYPFATIEPNVGIVNVPDKRMKVLTSMIEPDSVVYTTFKFVDIAGLVKGASKGEGLGNKFLQNIREVDSICHVVRCFDNDDITHVHNSVDPIRDVEVINLELILADLDVLNNRIEKIAKKAQSGNKESIKEKEICDRLINHLTNNKLANTLGLTEEEKLIIKSYNLLTLKPMLYVANIDENDITTYESNKHYQALKNLVGEKNIIALSVKIEYEISQLDEASKEEFIKELNLSSSGLDKLIFSSYKLLNLSTFFTYGKKEVRAWTFVNGMFAPECAGIIHTDFQRGFIKAEIIKYDDLVALKSEQAVKDAGKLKLAGKDYIMQDGDICNFKFNV</sequence>
<dbReference type="SUPFAM" id="SSF52540">
    <property type="entry name" value="P-loop containing nucleoside triphosphate hydrolases"/>
    <property type="match status" value="1"/>
</dbReference>
<dbReference type="GO" id="GO:0005737">
    <property type="term" value="C:cytoplasm"/>
    <property type="evidence" value="ECO:0007669"/>
    <property type="project" value="TreeGrafter"/>
</dbReference>
<dbReference type="AlphaFoldDB" id="A0A084U3I1"/>
<comment type="similarity">
    <text evidence="5">Belongs to the TRAFAC class OBG-HflX-like GTPase superfamily. OBG GTPase family. YchF/OLA1 subfamily.</text>
</comment>
<dbReference type="GO" id="GO:0005525">
    <property type="term" value="F:GTP binding"/>
    <property type="evidence" value="ECO:0007669"/>
    <property type="project" value="InterPro"/>
</dbReference>
<dbReference type="PANTHER" id="PTHR23305:SF18">
    <property type="entry name" value="OBG-TYPE G DOMAIN-CONTAINING PROTEIN"/>
    <property type="match status" value="1"/>
</dbReference>
<keyword evidence="6" id="KW-0175">Coiled coil</keyword>
<dbReference type="GeneID" id="96867228"/>
<dbReference type="PROSITE" id="PS51710">
    <property type="entry name" value="G_OBG"/>
    <property type="match status" value="1"/>
</dbReference>
<dbReference type="PIRSF" id="PIRSF006641">
    <property type="entry name" value="CHP00092"/>
    <property type="match status" value="1"/>
</dbReference>
<evidence type="ECO:0000256" key="5">
    <source>
        <dbReference type="HAMAP-Rule" id="MF_00944"/>
    </source>
</evidence>
<keyword evidence="1" id="KW-0479">Metal-binding</keyword>
<dbReference type="Proteomes" id="UP000028523">
    <property type="component" value="Unassembled WGS sequence"/>
</dbReference>
<comment type="caution">
    <text evidence="8">The sequence shown here is derived from an EMBL/GenBank/DDBJ whole genome shotgun (WGS) entry which is preliminary data.</text>
</comment>
<dbReference type="CDD" id="cd01900">
    <property type="entry name" value="YchF"/>
    <property type="match status" value="1"/>
</dbReference>
<dbReference type="FunFam" id="1.10.150.300:FF:000004">
    <property type="entry name" value="Ribosome-binding ATPase YchF"/>
    <property type="match status" value="1"/>
</dbReference>
<keyword evidence="2 5" id="KW-0547">Nucleotide-binding</keyword>
<evidence type="ECO:0000313" key="9">
    <source>
        <dbReference type="Proteomes" id="UP000028523"/>
    </source>
</evidence>
<feature type="domain" description="OBG-type G" evidence="7">
    <location>
        <begin position="3"/>
        <end position="257"/>
    </location>
</feature>
<comment type="function">
    <text evidence="5">ATPase that binds to both the 70S ribosome and the 50S ribosomal subunit in a nucleotide-independent manner.</text>
</comment>
<evidence type="ECO:0000259" key="7">
    <source>
        <dbReference type="PROSITE" id="PS51710"/>
    </source>
</evidence>
<dbReference type="GO" id="GO:0043023">
    <property type="term" value="F:ribosomal large subunit binding"/>
    <property type="evidence" value="ECO:0007669"/>
    <property type="project" value="UniProtKB-UniRule"/>
</dbReference>
<evidence type="ECO:0000256" key="4">
    <source>
        <dbReference type="ARBA" id="ARBA00022842"/>
    </source>
</evidence>
<dbReference type="EMBL" id="AWQU01000080">
    <property type="protein sequence ID" value="KFB07517.1"/>
    <property type="molecule type" value="Genomic_DNA"/>
</dbReference>
<feature type="coiled-coil region" evidence="6">
    <location>
        <begin position="130"/>
        <end position="157"/>
    </location>
</feature>
<protein>
    <recommendedName>
        <fullName evidence="5">Ribosome-binding ATPase YchF</fullName>
    </recommendedName>
</protein>
<evidence type="ECO:0000256" key="6">
    <source>
        <dbReference type="SAM" id="Coils"/>
    </source>
</evidence>
<dbReference type="Gene3D" id="3.10.20.30">
    <property type="match status" value="1"/>
</dbReference>
<dbReference type="InterPro" id="IPR004396">
    <property type="entry name" value="ATPase_YchF/OLA1"/>
</dbReference>
<gene>
    <name evidence="5 8" type="primary">ychF</name>
    <name evidence="8" type="ORF">P271_357</name>
</gene>
<dbReference type="InterPro" id="IPR012676">
    <property type="entry name" value="TGS-like"/>
</dbReference>
<dbReference type="SUPFAM" id="SSF81271">
    <property type="entry name" value="TGS-like"/>
    <property type="match status" value="1"/>
</dbReference>
<dbReference type="InterPro" id="IPR013029">
    <property type="entry name" value="YchF_C"/>
</dbReference>
<evidence type="ECO:0000256" key="1">
    <source>
        <dbReference type="ARBA" id="ARBA00022723"/>
    </source>
</evidence>
<feature type="binding site" evidence="5">
    <location>
        <begin position="12"/>
        <end position="17"/>
    </location>
    <ligand>
        <name>ATP</name>
        <dbReference type="ChEBI" id="CHEBI:30616"/>
    </ligand>
</feature>
<dbReference type="Pfam" id="PF06071">
    <property type="entry name" value="YchF-GTPase_C"/>
    <property type="match status" value="1"/>
</dbReference>
<evidence type="ECO:0000313" key="8">
    <source>
        <dbReference type="EMBL" id="KFB07517.1"/>
    </source>
</evidence>
<dbReference type="GO" id="GO:0005524">
    <property type="term" value="F:ATP binding"/>
    <property type="evidence" value="ECO:0007669"/>
    <property type="project" value="UniProtKB-UniRule"/>
</dbReference>
<dbReference type="RefSeq" id="WP_004024625.1">
    <property type="nucleotide sequence ID" value="NZ_AWQU01000080.1"/>
</dbReference>
<dbReference type="NCBIfam" id="TIGR00092">
    <property type="entry name" value="redox-regulated ATPase YchF"/>
    <property type="match status" value="1"/>
</dbReference>
<dbReference type="GO" id="GO:0016887">
    <property type="term" value="F:ATP hydrolysis activity"/>
    <property type="evidence" value="ECO:0007669"/>
    <property type="project" value="UniProtKB-UniRule"/>
</dbReference>
<dbReference type="CDD" id="cd04867">
    <property type="entry name" value="TGS_YchF_OLA1"/>
    <property type="match status" value="1"/>
</dbReference>
<keyword evidence="3 5" id="KW-0067">ATP-binding</keyword>
<dbReference type="FunFam" id="3.10.20.30:FF:000001">
    <property type="entry name" value="Ribosome-binding ATPase YchF"/>
    <property type="match status" value="1"/>
</dbReference>
<dbReference type="InterPro" id="IPR023192">
    <property type="entry name" value="TGS-like_dom_sf"/>
</dbReference>
<reference evidence="8 9" key="1">
    <citation type="journal article" date="2014" name="PLoS ONE">
        <title>Reduction of Hydrogen Peroxide Accumulation and Toxicity by a Catalase from Mycoplasma iowae.</title>
        <authorList>
            <person name="Pritchard R.E."/>
            <person name="Prassinos A.J."/>
            <person name="Osborne J.D."/>
            <person name="Raviv Z."/>
            <person name="Balish M.F."/>
        </authorList>
    </citation>
    <scope>NUCLEOTIDE SEQUENCE [LARGE SCALE GENOMIC DNA]</scope>
    <source>
        <strain evidence="8 9">DK-CPA</strain>
    </source>
</reference>